<feature type="domain" description="DEUBAD" evidence="4">
    <location>
        <begin position="90"/>
        <end position="207"/>
    </location>
</feature>
<dbReference type="OrthoDB" id="70874at2759"/>
<dbReference type="Pfam" id="PF14465">
    <property type="entry name" value="WHD_1st_NFRKB"/>
    <property type="match status" value="1"/>
</dbReference>
<dbReference type="CDD" id="cd21865">
    <property type="entry name" value="DEUBAD_NFRKB"/>
    <property type="match status" value="1"/>
</dbReference>
<feature type="compositionally biased region" description="Pro residues" evidence="3">
    <location>
        <begin position="617"/>
        <end position="652"/>
    </location>
</feature>
<keyword evidence="6" id="KW-1185">Reference proteome</keyword>
<evidence type="ECO:0000313" key="5">
    <source>
        <dbReference type="EMBL" id="KAE9537995.1"/>
    </source>
</evidence>
<feature type="region of interest" description="Disordered" evidence="3">
    <location>
        <begin position="613"/>
        <end position="658"/>
    </location>
</feature>
<dbReference type="InterPro" id="IPR038106">
    <property type="entry name" value="NFRKB_winged_sf"/>
</dbReference>
<feature type="compositionally biased region" description="Low complexity" evidence="3">
    <location>
        <begin position="39"/>
        <end position="66"/>
    </location>
</feature>
<dbReference type="Proteomes" id="UP000475862">
    <property type="component" value="Unassembled WGS sequence"/>
</dbReference>
<dbReference type="Gene3D" id="1.10.10.2430">
    <property type="entry name" value="NFRKB winged helix-like domain"/>
    <property type="match status" value="1"/>
</dbReference>
<dbReference type="PANTHER" id="PTHR13052">
    <property type="entry name" value="NFRKB-RELATED"/>
    <property type="match status" value="1"/>
</dbReference>
<dbReference type="PANTHER" id="PTHR13052:SF3">
    <property type="entry name" value="NUCLEAR FACTOR RELATED TO KAPPA-B-BINDING PROTEIN"/>
    <property type="match status" value="1"/>
</dbReference>
<dbReference type="GO" id="GO:0031011">
    <property type="term" value="C:Ino80 complex"/>
    <property type="evidence" value="ECO:0007669"/>
    <property type="project" value="InterPro"/>
</dbReference>
<dbReference type="GO" id="GO:0002020">
    <property type="term" value="F:protease binding"/>
    <property type="evidence" value="ECO:0007669"/>
    <property type="project" value="TreeGrafter"/>
</dbReference>
<feature type="compositionally biased region" description="Acidic residues" evidence="3">
    <location>
        <begin position="18"/>
        <end position="38"/>
    </location>
</feature>
<sequence length="1780" mass="199088">MSSYNDYQHWPQESTSNSDEDELSSPEIEQDDSDDDSESSTSSTSTSGTSSSGSSQSGSDSESTSTADEDETISLKTETVIANKTELSLPAGMCEDEGVFKQLFSVNSWVCLSDVQKQHLKNFLPTFSENDLMEKEITLRMLFGGQSFRFGVNPIDDFHDKLKNGHFRPDIVKMKSLLRRSLKREYRKSQRIYNYNMLKKLLSGRKKVIDDLNGSPTKSMTKNGGSNSFAMHQQVKRRYFQEVSDIKQLVGDVSEDSSDSNYQEGPPVRLGKKQRRNLSVLQSSLSPELEIVTSTLATFPDRIDLSKVALPTSNPFEPSDEMYKEMLISHKRKKKRIEQENKRMKYEQIKEHIKPIVPLGTVEKKKSANSDRSRSKRIKPVKHQNQSIPAPLKLDLQPSLQLDVQPPVQFDVQTPVPLDVKCPVQLDVQSPVQLSVQPQVQLDAQPQVQLDAQPKMQLDVQSHKQIDAQSQVQLDVQPTGQLDEQPTMQLDESHNISIKQEDTTQSETCNTLYIKEEILQNVVSPPLLSPSSPSISLSNMAEEESIKTNLNAIKLDPCTPILTDFLKMEEEITLNNPIKLEPISLTAEEIRKAEEGQAAAAMLLEQMSDVEEKYNPPLIPSPPLPSPPPSPPPSLPLSPPPSSPRLSPPPLPDKILESKFSPPKYIQREFHPEDMLTSTVQTMNTESPPRIIHSCLRSLTSSDYGSKQLSLSPVSTPSKIITDSSYVGSLSELEGFHVLDIKTMCNEELDLKIPQMKKMVSSFFALIRDIICANWDYRMNMTALNERVNDWVISTFNNRTNPDWYHSLTSKTWPKSLQSAIGFLAGHFPEWQPEDFVPYIEYKPNLDIYQWIGAGRDSDTRLGDLCKCWLHNLNNISSKLKSINDDVIGIKNVPIPSTTDIISKIEMSETDSTIPIPLPLLDTWIVTPSNDEERAIFQAQEKQRFLKPHRSFIYQMHGYESVVGPVRGIYNSSNIHKAARGHSLLIENRPHFISILVLVRDATARLPNGMGTRSDICTLLKDSQYLMEANLTELHNAVSGALDRLHYEHDPCVKYDPKRKIWIYLHRGRKMEEFERLHLEQQGAVKMKCWRRNKTPKKPSEPKRTPNKKLTSNVLFESLSMLDLPTSSTSDSMPSSSTSPVLSDMRVTQDMTGIDHSKQLIKTPRVTKNRKVPIQTMQMTDNAVELNVECPTLVDQNNSTVSSQLFSMPVSNHISTVTASNSSIISSNNIPNQSFSGNITSHSIISNNSQSIANSFTCHSIANNISSQSIAGNILSQSKAGSNLKVVSSQAVSNSGQMINISQTMNSNNQTFINNNKMVVNNISSNKQIISSGDLITIGPRKKTKHVQIAQPVSIGQSSGLTNYQHDHHLNITKSPQIKEHQRQILVLKQKRSDHTISSSEQNTTVVGQTDAIKPQTVQHFIQLQNQQKLQKQQQNMQLKILQHKQIQQQTLQQNKQQVIIRKTDGDDKTETVDTEQPQVIFLKQGPRNVQQQEAQQITQQQLQQLLMLRPQQQTGQQAQVVMVKQQGNDQKSIALKPILTSLRGTKIQQTPSKTANLLVQANQATQNVQRKITKPLVGKFVSNQRPQLPVDSVLANRKLSGVPGTPLRISGVQTSKSGQPHYTVVTVAQPKLMPSNQPNIGQKTPTRISNINDRLKSGDTNQPQTVRVVQSQIGGKPLLVTNKAQISSTLTGISTSSPVVSSTANTYTVVQQGSQQILVPASSLKSFQGLKVIPISQHNLKGRSQMFARILNSDCVRPVFIHQQSNQDSCSQGPNESNT</sequence>
<accession>A0A6G0TSH1</accession>
<comment type="subcellular location">
    <subcellularLocation>
        <location evidence="1">Nucleus</location>
    </subcellularLocation>
</comment>
<evidence type="ECO:0000313" key="6">
    <source>
        <dbReference type="Proteomes" id="UP000475862"/>
    </source>
</evidence>
<keyword evidence="2" id="KW-0539">Nucleus</keyword>
<feature type="compositionally biased region" description="Polar residues" evidence="3">
    <location>
        <begin position="1"/>
        <end position="17"/>
    </location>
</feature>
<feature type="region of interest" description="Disordered" evidence="3">
    <location>
        <begin position="1"/>
        <end position="74"/>
    </location>
</feature>
<dbReference type="InterPro" id="IPR044867">
    <property type="entry name" value="DEUBAD_dom"/>
</dbReference>
<reference evidence="5 6" key="1">
    <citation type="submission" date="2019-08" db="EMBL/GenBank/DDBJ databases">
        <title>The genome of the soybean aphid Biotype 1, its phylome, world population structure and adaptation to the North American continent.</title>
        <authorList>
            <person name="Giordano R."/>
            <person name="Donthu R.K."/>
            <person name="Hernandez A.G."/>
            <person name="Wright C.L."/>
            <person name="Zimin A.V."/>
        </authorList>
    </citation>
    <scope>NUCLEOTIDE SEQUENCE [LARGE SCALE GENOMIC DNA]</scope>
    <source>
        <tissue evidence="5">Whole aphids</tissue>
    </source>
</reference>
<comment type="caution">
    <text evidence="5">The sequence shown here is derived from an EMBL/GenBank/DDBJ whole genome shotgun (WGS) entry which is preliminary data.</text>
</comment>
<evidence type="ECO:0000256" key="1">
    <source>
        <dbReference type="ARBA" id="ARBA00004123"/>
    </source>
</evidence>
<dbReference type="Pfam" id="PF25793">
    <property type="entry name" value="WHD_2nd_NFRKB"/>
    <property type="match status" value="1"/>
</dbReference>
<dbReference type="InterPro" id="IPR057748">
    <property type="entry name" value="NFRKB_WH_2"/>
</dbReference>
<feature type="region of interest" description="Disordered" evidence="3">
    <location>
        <begin position="1089"/>
        <end position="1111"/>
    </location>
</feature>
<feature type="region of interest" description="Disordered" evidence="3">
    <location>
        <begin position="362"/>
        <end position="389"/>
    </location>
</feature>
<proteinExistence type="predicted"/>
<evidence type="ECO:0000256" key="2">
    <source>
        <dbReference type="ARBA" id="ARBA00023242"/>
    </source>
</evidence>
<evidence type="ECO:0000259" key="4">
    <source>
        <dbReference type="PROSITE" id="PS51916"/>
    </source>
</evidence>
<name>A0A6G0TSH1_APHGL</name>
<feature type="region of interest" description="Disordered" evidence="3">
    <location>
        <begin position="251"/>
        <end position="275"/>
    </location>
</feature>
<dbReference type="InterPro" id="IPR025220">
    <property type="entry name" value="NFRKB_WH_1"/>
</dbReference>
<dbReference type="EMBL" id="VYZN01000017">
    <property type="protein sequence ID" value="KAE9537995.1"/>
    <property type="molecule type" value="Genomic_DNA"/>
</dbReference>
<dbReference type="PROSITE" id="PS51916">
    <property type="entry name" value="DEUBAD"/>
    <property type="match status" value="1"/>
</dbReference>
<organism evidence="5 6">
    <name type="scientific">Aphis glycines</name>
    <name type="common">Soybean aphid</name>
    <dbReference type="NCBI Taxonomy" id="307491"/>
    <lineage>
        <taxon>Eukaryota</taxon>
        <taxon>Metazoa</taxon>
        <taxon>Ecdysozoa</taxon>
        <taxon>Arthropoda</taxon>
        <taxon>Hexapoda</taxon>
        <taxon>Insecta</taxon>
        <taxon>Pterygota</taxon>
        <taxon>Neoptera</taxon>
        <taxon>Paraneoptera</taxon>
        <taxon>Hemiptera</taxon>
        <taxon>Sternorrhyncha</taxon>
        <taxon>Aphidomorpha</taxon>
        <taxon>Aphidoidea</taxon>
        <taxon>Aphididae</taxon>
        <taxon>Aphidini</taxon>
        <taxon>Aphis</taxon>
        <taxon>Aphis</taxon>
    </lineage>
</organism>
<feature type="compositionally biased region" description="Basic and acidic residues" evidence="3">
    <location>
        <begin position="362"/>
        <end position="373"/>
    </location>
</feature>
<protein>
    <recommendedName>
        <fullName evidence="4">DEUBAD domain-containing protein</fullName>
    </recommendedName>
</protein>
<evidence type="ECO:0000256" key="3">
    <source>
        <dbReference type="SAM" id="MobiDB-lite"/>
    </source>
</evidence>
<gene>
    <name evidence="5" type="ORF">AGLY_005967</name>
</gene>
<dbReference type="InterPro" id="IPR024867">
    <property type="entry name" value="NFRKB"/>
</dbReference>